<gene>
    <name evidence="3" type="ORF">LF1_39670</name>
</gene>
<keyword evidence="4" id="KW-1185">Reference proteome</keyword>
<dbReference type="OrthoDB" id="290254at2"/>
<organism evidence="3 4">
    <name type="scientific">Rubripirellula obstinata</name>
    <dbReference type="NCBI Taxonomy" id="406547"/>
    <lineage>
        <taxon>Bacteria</taxon>
        <taxon>Pseudomonadati</taxon>
        <taxon>Planctomycetota</taxon>
        <taxon>Planctomycetia</taxon>
        <taxon>Pirellulales</taxon>
        <taxon>Pirellulaceae</taxon>
        <taxon>Rubripirellula</taxon>
    </lineage>
</organism>
<dbReference type="RefSeq" id="WP_084422234.1">
    <property type="nucleotide sequence ID" value="NZ_LWSK01000001.1"/>
</dbReference>
<name>A0A5B1CP86_9BACT</name>
<feature type="transmembrane region" description="Helical" evidence="1">
    <location>
        <begin position="30"/>
        <end position="52"/>
    </location>
</feature>
<dbReference type="Proteomes" id="UP000322699">
    <property type="component" value="Unassembled WGS sequence"/>
</dbReference>
<keyword evidence="1" id="KW-0812">Transmembrane</keyword>
<proteinExistence type="predicted"/>
<reference evidence="3 4" key="1">
    <citation type="submission" date="2019-08" db="EMBL/GenBank/DDBJ databases">
        <title>Deep-cultivation of Planctomycetes and their phenomic and genomic characterization uncovers novel biology.</title>
        <authorList>
            <person name="Wiegand S."/>
            <person name="Jogler M."/>
            <person name="Boedeker C."/>
            <person name="Pinto D."/>
            <person name="Vollmers J."/>
            <person name="Rivas-Marin E."/>
            <person name="Kohn T."/>
            <person name="Peeters S.H."/>
            <person name="Heuer A."/>
            <person name="Rast P."/>
            <person name="Oberbeckmann S."/>
            <person name="Bunk B."/>
            <person name="Jeske O."/>
            <person name="Meyerdierks A."/>
            <person name="Storesund J.E."/>
            <person name="Kallscheuer N."/>
            <person name="Luecker S."/>
            <person name="Lage O.M."/>
            <person name="Pohl T."/>
            <person name="Merkel B.J."/>
            <person name="Hornburger P."/>
            <person name="Mueller R.-W."/>
            <person name="Bruemmer F."/>
            <person name="Labrenz M."/>
            <person name="Spormann A.M."/>
            <person name="Op Den Camp H."/>
            <person name="Overmann J."/>
            <person name="Amann R."/>
            <person name="Jetten M.S.M."/>
            <person name="Mascher T."/>
            <person name="Medema M.H."/>
            <person name="Devos D.P."/>
            <person name="Kaster A.-K."/>
            <person name="Ovreas L."/>
            <person name="Rohde M."/>
            <person name="Galperin M.Y."/>
            <person name="Jogler C."/>
        </authorList>
    </citation>
    <scope>NUCLEOTIDE SEQUENCE [LARGE SCALE GENOMIC DNA]</scope>
    <source>
        <strain evidence="3 4">LF1</strain>
    </source>
</reference>
<evidence type="ECO:0000313" key="3">
    <source>
        <dbReference type="EMBL" id="KAA1261420.1"/>
    </source>
</evidence>
<evidence type="ECO:0000256" key="1">
    <source>
        <dbReference type="SAM" id="Phobius"/>
    </source>
</evidence>
<dbReference type="AlphaFoldDB" id="A0A5B1CP86"/>
<keyword evidence="1" id="KW-1133">Transmembrane helix</keyword>
<evidence type="ECO:0000313" key="4">
    <source>
        <dbReference type="Proteomes" id="UP000322699"/>
    </source>
</evidence>
<keyword evidence="1" id="KW-0472">Membrane</keyword>
<dbReference type="InterPro" id="IPR012495">
    <property type="entry name" value="TadE-like_dom"/>
</dbReference>
<dbReference type="Pfam" id="PF07811">
    <property type="entry name" value="TadE"/>
    <property type="match status" value="1"/>
</dbReference>
<feature type="domain" description="TadE-like" evidence="2">
    <location>
        <begin position="34"/>
        <end position="76"/>
    </location>
</feature>
<evidence type="ECO:0000259" key="2">
    <source>
        <dbReference type="Pfam" id="PF07811"/>
    </source>
</evidence>
<accession>A0A5B1CP86</accession>
<dbReference type="EMBL" id="VRLW01000001">
    <property type="protein sequence ID" value="KAA1261420.1"/>
    <property type="molecule type" value="Genomic_DNA"/>
</dbReference>
<protein>
    <submittedName>
        <fullName evidence="3">TadE-like protein</fullName>
    </submittedName>
</protein>
<sequence>MIRNRYSVRKRNFGRRKNKIGRFAGSRNRVIRTGAAVVEFAIVANVMFLLIMTCIEFARMNMVRNLAQDAAYFGARQAVVPGATSQEAKNVADGIMGSMLSGGYTISVTDVDADSTEIAVTVEVNLHDVALFVPLFLPNSSIQTQAKMRTERYDGFFEQ</sequence>
<comment type="caution">
    <text evidence="3">The sequence shown here is derived from an EMBL/GenBank/DDBJ whole genome shotgun (WGS) entry which is preliminary data.</text>
</comment>